<keyword evidence="2" id="KW-1185">Reference proteome</keyword>
<reference evidence="2" key="1">
    <citation type="journal article" date="2019" name="Int. J. Syst. Evol. Microbiol.">
        <title>The Global Catalogue of Microorganisms (GCM) 10K type strain sequencing project: providing services to taxonomists for standard genome sequencing and annotation.</title>
        <authorList>
            <consortium name="The Broad Institute Genomics Platform"/>
            <consortium name="The Broad Institute Genome Sequencing Center for Infectious Disease"/>
            <person name="Wu L."/>
            <person name="Ma J."/>
        </authorList>
    </citation>
    <scope>NUCLEOTIDE SEQUENCE [LARGE SCALE GENOMIC DNA]</scope>
    <source>
        <strain evidence="2">JCM 18952</strain>
    </source>
</reference>
<dbReference type="RefSeq" id="WP_345467149.1">
    <property type="nucleotide sequence ID" value="NZ_BAABLK010000023.1"/>
</dbReference>
<name>A0ABP9TIV5_9MICC</name>
<evidence type="ECO:0000313" key="1">
    <source>
        <dbReference type="EMBL" id="GAA5226814.1"/>
    </source>
</evidence>
<comment type="caution">
    <text evidence="1">The sequence shown here is derived from an EMBL/GenBank/DDBJ whole genome shotgun (WGS) entry which is preliminary data.</text>
</comment>
<gene>
    <name evidence="1" type="ORF">GCM10025778_13470</name>
</gene>
<sequence length="110" mass="12258">MIPLEIRTIDDSPLHAKEVNLRYGSLRFAAVTGSAQIVERNELFIRTNPSDVVAIFFALKGEEFFIIDTDMNPSSPAKRSSTMPICRSCAASARVLTSWSSTVSREDYLE</sequence>
<organism evidence="1 2">
    <name type="scientific">Paeniglutamicibacter antarcticus</name>
    <dbReference type="NCBI Taxonomy" id="494023"/>
    <lineage>
        <taxon>Bacteria</taxon>
        <taxon>Bacillati</taxon>
        <taxon>Actinomycetota</taxon>
        <taxon>Actinomycetes</taxon>
        <taxon>Micrococcales</taxon>
        <taxon>Micrococcaceae</taxon>
        <taxon>Paeniglutamicibacter</taxon>
    </lineage>
</organism>
<proteinExistence type="predicted"/>
<evidence type="ECO:0000313" key="2">
    <source>
        <dbReference type="Proteomes" id="UP001501257"/>
    </source>
</evidence>
<protein>
    <submittedName>
        <fullName evidence="1">Uncharacterized protein</fullName>
    </submittedName>
</protein>
<dbReference type="EMBL" id="BAABLK010000023">
    <property type="protein sequence ID" value="GAA5226814.1"/>
    <property type="molecule type" value="Genomic_DNA"/>
</dbReference>
<dbReference type="Proteomes" id="UP001501257">
    <property type="component" value="Unassembled WGS sequence"/>
</dbReference>
<accession>A0ABP9TIV5</accession>